<reference evidence="2 3" key="1">
    <citation type="submission" date="2020-03" db="EMBL/GenBank/DDBJ databases">
        <title>The genome sequence of Microvirga sp. c23x22.</title>
        <authorList>
            <person name="Zhang X."/>
        </authorList>
    </citation>
    <scope>NUCLEOTIDE SEQUENCE [LARGE SCALE GENOMIC DNA]</scope>
    <source>
        <strain evidence="3">c23x22</strain>
    </source>
</reference>
<evidence type="ECO:0008006" key="4">
    <source>
        <dbReference type="Google" id="ProtNLM"/>
    </source>
</evidence>
<dbReference type="EMBL" id="JAATJS010000001">
    <property type="protein sequence ID" value="NIX75815.1"/>
    <property type="molecule type" value="Genomic_DNA"/>
</dbReference>
<keyword evidence="3" id="KW-1185">Reference proteome</keyword>
<evidence type="ECO:0000313" key="2">
    <source>
        <dbReference type="EMBL" id="NIX75815.1"/>
    </source>
</evidence>
<sequence>MAISLGLAACVGDGGATGTALAIGTSLDRPVGNGGPAGHSGHRRSRLGGEQCGCRYRIGA</sequence>
<proteinExistence type="predicted"/>
<evidence type="ECO:0000313" key="3">
    <source>
        <dbReference type="Proteomes" id="UP000707352"/>
    </source>
</evidence>
<dbReference type="RefSeq" id="WP_167671664.1">
    <property type="nucleotide sequence ID" value="NZ_JAATJS010000001.1"/>
</dbReference>
<organism evidence="2 3">
    <name type="scientific">Microvirga terricola</name>
    <dbReference type="NCBI Taxonomy" id="2719797"/>
    <lineage>
        <taxon>Bacteria</taxon>
        <taxon>Pseudomonadati</taxon>
        <taxon>Pseudomonadota</taxon>
        <taxon>Alphaproteobacteria</taxon>
        <taxon>Hyphomicrobiales</taxon>
        <taxon>Methylobacteriaceae</taxon>
        <taxon>Microvirga</taxon>
    </lineage>
</organism>
<dbReference type="Proteomes" id="UP000707352">
    <property type="component" value="Unassembled WGS sequence"/>
</dbReference>
<accession>A0ABX0V9X1</accession>
<evidence type="ECO:0000256" key="1">
    <source>
        <dbReference type="SAM" id="MobiDB-lite"/>
    </source>
</evidence>
<gene>
    <name evidence="2" type="ORF">HB375_04190</name>
</gene>
<feature type="region of interest" description="Disordered" evidence="1">
    <location>
        <begin position="27"/>
        <end position="47"/>
    </location>
</feature>
<comment type="caution">
    <text evidence="2">The sequence shown here is derived from an EMBL/GenBank/DDBJ whole genome shotgun (WGS) entry which is preliminary data.</text>
</comment>
<protein>
    <recommendedName>
        <fullName evidence="4">Lipoprotein</fullName>
    </recommendedName>
</protein>
<name>A0ABX0V9X1_9HYPH</name>